<protein>
    <submittedName>
        <fullName evidence="3">Capsular biosynthesis protein</fullName>
    </submittedName>
</protein>
<dbReference type="SUPFAM" id="SSF51735">
    <property type="entry name" value="NAD(P)-binding Rossmann-fold domains"/>
    <property type="match status" value="1"/>
</dbReference>
<dbReference type="CDD" id="cd07007">
    <property type="entry name" value="cupin_CapF-like_C"/>
    <property type="match status" value="1"/>
</dbReference>
<dbReference type="InterPro" id="IPR014710">
    <property type="entry name" value="RmlC-like_jellyroll"/>
</dbReference>
<dbReference type="Gene3D" id="3.40.50.720">
    <property type="entry name" value="NAD(P)-binding Rossmann-like Domain"/>
    <property type="match status" value="1"/>
</dbReference>
<dbReference type="PANTHER" id="PTHR43245:SF55">
    <property type="entry name" value="NAD(P)-BINDING DOMAIN-CONTAINING PROTEIN"/>
    <property type="match status" value="1"/>
</dbReference>
<evidence type="ECO:0000313" key="3">
    <source>
        <dbReference type="EMBL" id="RUO37319.1"/>
    </source>
</evidence>
<dbReference type="InterPro" id="IPR050177">
    <property type="entry name" value="Lipid_A_modif_metabolic_enz"/>
</dbReference>
<dbReference type="Pfam" id="PF14667">
    <property type="entry name" value="Polysacc_synt_C"/>
    <property type="match status" value="1"/>
</dbReference>
<dbReference type="AlphaFoldDB" id="A0A432WU86"/>
<dbReference type="PANTHER" id="PTHR43245">
    <property type="entry name" value="BIFUNCTIONAL POLYMYXIN RESISTANCE PROTEIN ARNA"/>
    <property type="match status" value="1"/>
</dbReference>
<keyword evidence="4" id="KW-1185">Reference proteome</keyword>
<accession>A0A432WU86</accession>
<dbReference type="Proteomes" id="UP000286934">
    <property type="component" value="Unassembled WGS sequence"/>
</dbReference>
<gene>
    <name evidence="3" type="ORF">CWE13_04980</name>
</gene>
<sequence length="384" mass="42518">MKLLVTGANGFVGKNLLVYLGELDNVEVTTFTRDNDIQELQGLVSEADAVIHLAGVNRPQHDDEFTEGNTELTQSLVAAVRAIVEKNGKQIPILYSSSIQAERANPYGESKKAAEDILLKLQAETGSPVYVYRLANVFGKWCKPNYNSMVATFCHNIIRDIPIEIHNTEAEVKLVYVDDVVAELVNTAKAALESVSGVGALPATGVQSIEPVYQATVGSIAEELRGFKESRNTLISARVGTGFTRKLYSTYISYLPPELFTYTVPKYGDERGVFVEMLKTPDAGQFSFFTAHPGITRGGHYHHSKTEKFLVIKGKACFRFRHMVTGEFYELFTDGDSPEIVETAPGWSHDITNVGDQEMIVMLWANEIFDREKPDTYTSPVGTE</sequence>
<feature type="domain" description="NAD-dependent epimerase/dehydratase" evidence="1">
    <location>
        <begin position="4"/>
        <end position="183"/>
    </location>
</feature>
<feature type="domain" description="Capsular polysaccharide assembling protein CapF C-terminal" evidence="2">
    <location>
        <begin position="268"/>
        <end position="377"/>
    </location>
</feature>
<dbReference type="RefSeq" id="WP_126806456.1">
    <property type="nucleotide sequence ID" value="NZ_PIPP01000002.1"/>
</dbReference>
<dbReference type="Pfam" id="PF01370">
    <property type="entry name" value="Epimerase"/>
    <property type="match status" value="1"/>
</dbReference>
<name>A0A432WU86_9GAMM</name>
<evidence type="ECO:0000259" key="2">
    <source>
        <dbReference type="Pfam" id="PF14667"/>
    </source>
</evidence>
<dbReference type="InterPro" id="IPR001509">
    <property type="entry name" value="Epimerase_deHydtase"/>
</dbReference>
<dbReference type="Gene3D" id="2.60.120.10">
    <property type="entry name" value="Jelly Rolls"/>
    <property type="match status" value="1"/>
</dbReference>
<proteinExistence type="predicted"/>
<dbReference type="SUPFAM" id="SSF51182">
    <property type="entry name" value="RmlC-like cupins"/>
    <property type="match status" value="1"/>
</dbReference>
<dbReference type="InterPro" id="IPR011051">
    <property type="entry name" value="RmlC_Cupin_sf"/>
</dbReference>
<evidence type="ECO:0000259" key="1">
    <source>
        <dbReference type="Pfam" id="PF01370"/>
    </source>
</evidence>
<evidence type="ECO:0000313" key="4">
    <source>
        <dbReference type="Proteomes" id="UP000286934"/>
    </source>
</evidence>
<dbReference type="InterPro" id="IPR029303">
    <property type="entry name" value="CapF_C"/>
</dbReference>
<dbReference type="EMBL" id="PIPP01000002">
    <property type="protein sequence ID" value="RUO37319.1"/>
    <property type="molecule type" value="Genomic_DNA"/>
</dbReference>
<organism evidence="3 4">
    <name type="scientific">Aliidiomarina shirensis</name>
    <dbReference type="NCBI Taxonomy" id="1048642"/>
    <lineage>
        <taxon>Bacteria</taxon>
        <taxon>Pseudomonadati</taxon>
        <taxon>Pseudomonadota</taxon>
        <taxon>Gammaproteobacteria</taxon>
        <taxon>Alteromonadales</taxon>
        <taxon>Idiomarinaceae</taxon>
        <taxon>Aliidiomarina</taxon>
    </lineage>
</organism>
<reference evidence="4" key="1">
    <citation type="journal article" date="2018" name="Front. Microbiol.">
        <title>Genome-Based Analysis Reveals the Taxonomy and Diversity of the Family Idiomarinaceae.</title>
        <authorList>
            <person name="Liu Y."/>
            <person name="Lai Q."/>
            <person name="Shao Z."/>
        </authorList>
    </citation>
    <scope>NUCLEOTIDE SEQUENCE [LARGE SCALE GENOMIC DNA]</scope>
    <source>
        <strain evidence="4">AIS</strain>
    </source>
</reference>
<dbReference type="OrthoDB" id="9801056at2"/>
<dbReference type="InterPro" id="IPR036291">
    <property type="entry name" value="NAD(P)-bd_dom_sf"/>
</dbReference>
<dbReference type="NCBIfam" id="NF047837">
    <property type="entry name" value="UDPAcbARedWbcJ"/>
    <property type="match status" value="1"/>
</dbReference>
<comment type="caution">
    <text evidence="3">The sequence shown here is derived from an EMBL/GenBank/DDBJ whole genome shotgun (WGS) entry which is preliminary data.</text>
</comment>